<dbReference type="STRING" id="1121025.SAMN02745249_00170"/>
<evidence type="ECO:0000256" key="4">
    <source>
        <dbReference type="PIRSR" id="PIRSR000097-1"/>
    </source>
</evidence>
<dbReference type="OrthoDB" id="191683at2"/>
<dbReference type="PANTHER" id="PTHR43827">
    <property type="entry name" value="2,5-DIKETO-D-GLUCONIC ACID REDUCTASE"/>
    <property type="match status" value="1"/>
</dbReference>
<dbReference type="CDD" id="cd19071">
    <property type="entry name" value="AKR_AKR1-5-like"/>
    <property type="match status" value="1"/>
</dbReference>
<feature type="site" description="Lowers pKa of active site Tyr" evidence="6">
    <location>
        <position position="77"/>
    </location>
</feature>
<proteinExistence type="inferred from homology"/>
<gene>
    <name evidence="8" type="ORF">SAMN02745249_00170</name>
</gene>
<dbReference type="EMBL" id="FQUF01000003">
    <property type="protein sequence ID" value="SHE31225.1"/>
    <property type="molecule type" value="Genomic_DNA"/>
</dbReference>
<dbReference type="InterPro" id="IPR036812">
    <property type="entry name" value="NAD(P)_OxRdtase_dom_sf"/>
</dbReference>
<dbReference type="GO" id="GO:0016616">
    <property type="term" value="F:oxidoreductase activity, acting on the CH-OH group of donors, NAD or NADP as acceptor"/>
    <property type="evidence" value="ECO:0007669"/>
    <property type="project" value="UniProtKB-ARBA"/>
</dbReference>
<evidence type="ECO:0000256" key="6">
    <source>
        <dbReference type="PIRSR" id="PIRSR000097-3"/>
    </source>
</evidence>
<protein>
    <submittedName>
        <fullName evidence="8">Aldo/keto reductase</fullName>
    </submittedName>
</protein>
<feature type="active site" description="Proton donor" evidence="4">
    <location>
        <position position="52"/>
    </location>
</feature>
<comment type="similarity">
    <text evidence="1">Belongs to the aldo/keto reductase family.</text>
</comment>
<keyword evidence="3" id="KW-0560">Oxidoreductase</keyword>
<evidence type="ECO:0000313" key="9">
    <source>
        <dbReference type="Proteomes" id="UP000184128"/>
    </source>
</evidence>
<organism evidence="8 9">
    <name type="scientific">Atopostipes suicloacalis DSM 15692</name>
    <dbReference type="NCBI Taxonomy" id="1121025"/>
    <lineage>
        <taxon>Bacteria</taxon>
        <taxon>Bacillati</taxon>
        <taxon>Bacillota</taxon>
        <taxon>Bacilli</taxon>
        <taxon>Lactobacillales</taxon>
        <taxon>Carnobacteriaceae</taxon>
        <taxon>Atopostipes</taxon>
    </lineage>
</organism>
<dbReference type="PROSITE" id="PS00062">
    <property type="entry name" value="ALDOKETO_REDUCTASE_2"/>
    <property type="match status" value="1"/>
</dbReference>
<dbReference type="Proteomes" id="UP000184128">
    <property type="component" value="Unassembled WGS sequence"/>
</dbReference>
<evidence type="ECO:0000256" key="3">
    <source>
        <dbReference type="ARBA" id="ARBA00023002"/>
    </source>
</evidence>
<dbReference type="PANTHER" id="PTHR43827:SF3">
    <property type="entry name" value="NADP-DEPENDENT OXIDOREDUCTASE DOMAIN-CONTAINING PROTEIN"/>
    <property type="match status" value="1"/>
</dbReference>
<evidence type="ECO:0000313" key="8">
    <source>
        <dbReference type="EMBL" id="SHE31225.1"/>
    </source>
</evidence>
<reference evidence="8 9" key="1">
    <citation type="submission" date="2016-11" db="EMBL/GenBank/DDBJ databases">
        <authorList>
            <person name="Jaros S."/>
            <person name="Januszkiewicz K."/>
            <person name="Wedrychowicz H."/>
        </authorList>
    </citation>
    <scope>NUCLEOTIDE SEQUENCE [LARGE SCALE GENOMIC DNA]</scope>
    <source>
        <strain evidence="8 9">DSM 15692</strain>
    </source>
</reference>
<feature type="domain" description="NADP-dependent oxidoreductase" evidence="7">
    <location>
        <begin position="19"/>
        <end position="272"/>
    </location>
</feature>
<dbReference type="InterPro" id="IPR018170">
    <property type="entry name" value="Aldo/ket_reductase_CS"/>
</dbReference>
<dbReference type="SUPFAM" id="SSF51430">
    <property type="entry name" value="NAD(P)-linked oxidoreductase"/>
    <property type="match status" value="1"/>
</dbReference>
<dbReference type="Gene3D" id="3.20.20.100">
    <property type="entry name" value="NADP-dependent oxidoreductase domain"/>
    <property type="match status" value="1"/>
</dbReference>
<dbReference type="PRINTS" id="PR00069">
    <property type="entry name" value="ALDKETRDTASE"/>
</dbReference>
<dbReference type="InterPro" id="IPR020471">
    <property type="entry name" value="AKR"/>
</dbReference>
<keyword evidence="2" id="KW-0521">NADP</keyword>
<evidence type="ECO:0000256" key="1">
    <source>
        <dbReference type="ARBA" id="ARBA00007905"/>
    </source>
</evidence>
<evidence type="ECO:0000259" key="7">
    <source>
        <dbReference type="Pfam" id="PF00248"/>
    </source>
</evidence>
<evidence type="ECO:0000256" key="5">
    <source>
        <dbReference type="PIRSR" id="PIRSR000097-2"/>
    </source>
</evidence>
<dbReference type="FunFam" id="3.20.20.100:FF:000015">
    <property type="entry name" value="Oxidoreductase, aldo/keto reductase family"/>
    <property type="match status" value="1"/>
</dbReference>
<name>A0A1M4SGA1_9LACT</name>
<dbReference type="PIRSF" id="PIRSF000097">
    <property type="entry name" value="AKR"/>
    <property type="match status" value="1"/>
</dbReference>
<dbReference type="InterPro" id="IPR023210">
    <property type="entry name" value="NADP_OxRdtase_dom"/>
</dbReference>
<accession>A0A1M4SGA1</accession>
<dbReference type="RefSeq" id="WP_073294754.1">
    <property type="nucleotide sequence ID" value="NZ_FQUF01000003.1"/>
</dbReference>
<keyword evidence="9" id="KW-1185">Reference proteome</keyword>
<dbReference type="Pfam" id="PF00248">
    <property type="entry name" value="Aldo_ket_red"/>
    <property type="match status" value="1"/>
</dbReference>
<sequence>MSILKETLPLANGNEIPLIGLGTWQMSPEEAEKMVEYALKNDYIHIDTARSYGNEEGVGRGMKASGLAREDYFLTTKVRGEAKSYDEAKKDIEDSLKALDTPYIDLVIIHAPRPWNEMRVDSIDNYYYEENQEAWKAMEELYEEGKIKAIGVSNFEIDDLKNLLEHSKVKPMLNQIKYHIGHRDEELVQFCQENDMVVEAYSPIGTGKLLNNENIKKIADKYGKTTAQVSIRYAFQKGLVVLPKSVHEEYIAQNAEIDFELSVADMDYLNRLVID</sequence>
<evidence type="ECO:0000256" key="2">
    <source>
        <dbReference type="ARBA" id="ARBA00022857"/>
    </source>
</evidence>
<dbReference type="AlphaFoldDB" id="A0A1M4SGA1"/>
<feature type="binding site" evidence="5">
    <location>
        <position position="110"/>
    </location>
    <ligand>
        <name>substrate</name>
    </ligand>
</feature>